<sequence length="64" mass="7351">MGKMGKTSKIGKISKIGKNKVSIDVILAQCCAMYDFIGFTIKIEKKKSNVYYEFVYRAMLRIHL</sequence>
<dbReference type="EMBL" id="KI291959">
    <property type="protein sequence ID" value="ESA06181.1"/>
    <property type="molecule type" value="Genomic_DNA"/>
</dbReference>
<gene>
    <name evidence="1" type="ORF">GLOINDRAFT_34512</name>
</gene>
<evidence type="ECO:0000313" key="1">
    <source>
        <dbReference type="EMBL" id="ESA06181.1"/>
    </source>
</evidence>
<proteinExistence type="predicted"/>
<protein>
    <submittedName>
        <fullName evidence="1">Uncharacterized protein</fullName>
    </submittedName>
</protein>
<name>U9TS58_RHIID</name>
<accession>U9TS58</accession>
<organism evidence="1">
    <name type="scientific">Rhizophagus irregularis (strain DAOM 181602 / DAOM 197198 / MUCL 43194)</name>
    <name type="common">Arbuscular mycorrhizal fungus</name>
    <name type="synonym">Glomus intraradices</name>
    <dbReference type="NCBI Taxonomy" id="747089"/>
    <lineage>
        <taxon>Eukaryota</taxon>
        <taxon>Fungi</taxon>
        <taxon>Fungi incertae sedis</taxon>
        <taxon>Mucoromycota</taxon>
        <taxon>Glomeromycotina</taxon>
        <taxon>Glomeromycetes</taxon>
        <taxon>Glomerales</taxon>
        <taxon>Glomeraceae</taxon>
        <taxon>Rhizophagus</taxon>
    </lineage>
</organism>
<reference evidence="1" key="1">
    <citation type="submission" date="2013-07" db="EMBL/GenBank/DDBJ databases">
        <title>The genome of an arbuscular mycorrhizal fungus provides insights into the evolution of the oldest plant symbiosis.</title>
        <authorList>
            <consortium name="DOE Joint Genome Institute"/>
            <person name="Tisserant E."/>
            <person name="Malbreil M."/>
            <person name="Kuo A."/>
            <person name="Kohler A."/>
            <person name="Symeonidi A."/>
            <person name="Balestrini R."/>
            <person name="Charron P."/>
            <person name="Duensing N."/>
            <person name="Frei-dit-Frey N."/>
            <person name="Gianinazzi-Pearson V."/>
            <person name="Gilbert B."/>
            <person name="Handa Y."/>
            <person name="Hijri M."/>
            <person name="Kaul R."/>
            <person name="Kawaguchi M."/>
            <person name="Krajinski F."/>
            <person name="Lammers P."/>
            <person name="Lapierre D."/>
            <person name="Masclaux F.G."/>
            <person name="Murat C."/>
            <person name="Morin E."/>
            <person name="Ndikumana S."/>
            <person name="Pagni M."/>
            <person name="Petitpierre D."/>
            <person name="Requena N."/>
            <person name="Rosikiewicz P."/>
            <person name="Riley R."/>
            <person name="Saito K."/>
            <person name="San Clemente H."/>
            <person name="Shapiro H."/>
            <person name="van Tuinen D."/>
            <person name="Becard G."/>
            <person name="Bonfante P."/>
            <person name="Paszkowski U."/>
            <person name="Shachar-Hill Y."/>
            <person name="Young J.P."/>
            <person name="Sanders I.R."/>
            <person name="Henrissat B."/>
            <person name="Rensing S.A."/>
            <person name="Grigoriev I.V."/>
            <person name="Corradi N."/>
            <person name="Roux C."/>
            <person name="Martin F."/>
        </authorList>
    </citation>
    <scope>NUCLEOTIDE SEQUENCE</scope>
    <source>
        <strain evidence="1">DAOM 197198</strain>
    </source>
</reference>
<dbReference type="AlphaFoldDB" id="U9TS58"/>
<dbReference type="HOGENOM" id="CLU_2868753_0_0_1"/>